<dbReference type="FunFam" id="2.40.110.10:FF:000011">
    <property type="entry name" value="Acyl-CoA dehydrogenase FadE34"/>
    <property type="match status" value="1"/>
</dbReference>
<dbReference type="InterPro" id="IPR013786">
    <property type="entry name" value="AcylCoA_DH/ox_N"/>
</dbReference>
<dbReference type="Gene3D" id="1.10.540.10">
    <property type="entry name" value="Acyl-CoA dehydrogenase/oxidase, N-terminal domain"/>
    <property type="match status" value="1"/>
</dbReference>
<evidence type="ECO:0000256" key="1">
    <source>
        <dbReference type="ARBA" id="ARBA00001974"/>
    </source>
</evidence>
<dbReference type="InterPro" id="IPR006089">
    <property type="entry name" value="Acyl-CoA_DH_CS"/>
</dbReference>
<dbReference type="GO" id="GO:0050660">
    <property type="term" value="F:flavin adenine dinucleotide binding"/>
    <property type="evidence" value="ECO:0007669"/>
    <property type="project" value="InterPro"/>
</dbReference>
<evidence type="ECO:0000256" key="4">
    <source>
        <dbReference type="ARBA" id="ARBA00022827"/>
    </source>
</evidence>
<gene>
    <name evidence="8" type="primary">acd_4</name>
    <name evidence="8" type="ORF">MCHUDSM44219_05626</name>
</gene>
<evidence type="ECO:0000259" key="7">
    <source>
        <dbReference type="Pfam" id="PF02771"/>
    </source>
</evidence>
<dbReference type="InterPro" id="IPR009100">
    <property type="entry name" value="AcylCoA_DH/oxidase_NM_dom_sf"/>
</dbReference>
<evidence type="ECO:0000313" key="9">
    <source>
        <dbReference type="Proteomes" id="UP000036176"/>
    </source>
</evidence>
<dbReference type="Gene3D" id="2.40.110.10">
    <property type="entry name" value="Butyryl-CoA Dehydrogenase, subunit A, domain 2"/>
    <property type="match status" value="1"/>
</dbReference>
<dbReference type="InterPro" id="IPR052161">
    <property type="entry name" value="Mycobact_Acyl-CoA_DH"/>
</dbReference>
<dbReference type="PANTHER" id="PTHR43292">
    <property type="entry name" value="ACYL-COA DEHYDROGENASE"/>
    <property type="match status" value="1"/>
</dbReference>
<dbReference type="Proteomes" id="UP000036176">
    <property type="component" value="Unassembled WGS sequence"/>
</dbReference>
<dbReference type="PANTHER" id="PTHR43292:SF4">
    <property type="entry name" value="ACYL-COA DEHYDROGENASE FADE34"/>
    <property type="match status" value="1"/>
</dbReference>
<feature type="domain" description="Acyl-CoA oxidase/dehydrogenase middle" evidence="6">
    <location>
        <begin position="133"/>
        <end position="228"/>
    </location>
</feature>
<evidence type="ECO:0000259" key="6">
    <source>
        <dbReference type="Pfam" id="PF02770"/>
    </source>
</evidence>
<dbReference type="OrthoDB" id="9770681at2"/>
<dbReference type="Pfam" id="PF02771">
    <property type="entry name" value="Acyl-CoA_dh_N"/>
    <property type="match status" value="1"/>
</dbReference>
<dbReference type="Gene3D" id="1.20.140.10">
    <property type="entry name" value="Butyryl-CoA Dehydrogenase, subunit A, domain 3"/>
    <property type="match status" value="1"/>
</dbReference>
<keyword evidence="3" id="KW-0285">Flavoprotein</keyword>
<dbReference type="InterPro" id="IPR006091">
    <property type="entry name" value="Acyl-CoA_Oxase/DH_mid-dom"/>
</dbReference>
<dbReference type="PROSITE" id="PS00072">
    <property type="entry name" value="ACYL_COA_DH_1"/>
    <property type="match status" value="1"/>
</dbReference>
<dbReference type="RefSeq" id="WP_048421479.1">
    <property type="nucleotide sequence ID" value="NZ_JYNX01000092.1"/>
</dbReference>
<evidence type="ECO:0000256" key="2">
    <source>
        <dbReference type="ARBA" id="ARBA00009347"/>
    </source>
</evidence>
<keyword evidence="9" id="KW-1185">Reference proteome</keyword>
<name>A0A0J6VBG8_MYCCU</name>
<accession>A0A0J6VBG8</accession>
<comment type="cofactor">
    <cofactor evidence="1">
        <name>FAD</name>
        <dbReference type="ChEBI" id="CHEBI:57692"/>
    </cofactor>
</comment>
<dbReference type="PATRIC" id="fig|1800.3.peg.5670"/>
<evidence type="ECO:0000256" key="3">
    <source>
        <dbReference type="ARBA" id="ARBA00022630"/>
    </source>
</evidence>
<dbReference type="EMBL" id="JYNX01000092">
    <property type="protein sequence ID" value="KMO67062.1"/>
    <property type="molecule type" value="Genomic_DNA"/>
</dbReference>
<keyword evidence="4" id="KW-0274">FAD</keyword>
<evidence type="ECO:0000256" key="5">
    <source>
        <dbReference type="ARBA" id="ARBA00023002"/>
    </source>
</evidence>
<organism evidence="8 9">
    <name type="scientific">Mycolicibacterium chubuense</name>
    <name type="common">Mycobacterium chubuense</name>
    <dbReference type="NCBI Taxonomy" id="1800"/>
    <lineage>
        <taxon>Bacteria</taxon>
        <taxon>Bacillati</taxon>
        <taxon>Actinomycetota</taxon>
        <taxon>Actinomycetes</taxon>
        <taxon>Mycobacteriales</taxon>
        <taxon>Mycobacteriaceae</taxon>
        <taxon>Mycolicibacterium</taxon>
    </lineage>
</organism>
<reference evidence="8 9" key="1">
    <citation type="journal article" date="2015" name="Genome Biol. Evol.">
        <title>Characterization of Three Mycobacterium spp. with Potential Use in Bioremediation by Genome Sequencing and Comparative Genomics.</title>
        <authorList>
            <person name="Das S."/>
            <person name="Pettersson B.M."/>
            <person name="Behra P.R."/>
            <person name="Ramesh M."/>
            <person name="Dasgupta S."/>
            <person name="Bhattacharya A."/>
            <person name="Kirsebom L.A."/>
        </authorList>
    </citation>
    <scope>NUCLEOTIDE SEQUENCE [LARGE SCALE GENOMIC DNA]</scope>
    <source>
        <strain evidence="8 9">DSM 44219</strain>
    </source>
</reference>
<sequence>MALPRLVPRSGTDPSGPDELRAEVRRFLAEQRAAGAFTPSVDAWLSGWDEAFTAALAERGWLGMTVPVEYGGHGRSFLERFVVTEELLAAGAPVAAHWIADRQIVPSLLKYGTEAQRRHFLPRIVAGECFFGIGMSEPDSGSDLASVRTRAVQVDGGWRLTGAKVWTSGAHLAHAFIALVRTAPVDPAHRHAGLSQFIVDLRGPGVEIRPIRSMNGAHHFNEVILDDVFVPDDMVFGEIGDGWRQCTSELAFERSGPERVLSTFMLLQSAADAMAAGQLPRDANLGRLVGRVAGLHQMSSAVADALQRHEPAEVPAAVVKVLGTTTEGDIAEFAHLATDHTIDFAELAAAAVDQRPGFTIRGGTNEVLRGVIARGLGMR</sequence>
<comment type="caution">
    <text evidence="8">The sequence shown here is derived from an EMBL/GenBank/DDBJ whole genome shotgun (WGS) entry which is preliminary data.</text>
</comment>
<evidence type="ECO:0000313" key="8">
    <source>
        <dbReference type="EMBL" id="KMO67062.1"/>
    </source>
</evidence>
<feature type="domain" description="Acyl-CoA dehydrogenase/oxidase N-terminal" evidence="7">
    <location>
        <begin position="19"/>
        <end position="128"/>
    </location>
</feature>
<keyword evidence="5 8" id="KW-0560">Oxidoreductase</keyword>
<dbReference type="Pfam" id="PF02770">
    <property type="entry name" value="Acyl-CoA_dh_M"/>
    <property type="match status" value="1"/>
</dbReference>
<dbReference type="GO" id="GO:0005886">
    <property type="term" value="C:plasma membrane"/>
    <property type="evidence" value="ECO:0007669"/>
    <property type="project" value="TreeGrafter"/>
</dbReference>
<dbReference type="InterPro" id="IPR037069">
    <property type="entry name" value="AcylCoA_DH/ox_N_sf"/>
</dbReference>
<dbReference type="AlphaFoldDB" id="A0A0J6VBG8"/>
<comment type="similarity">
    <text evidence="2">Belongs to the acyl-CoA dehydrogenase family.</text>
</comment>
<dbReference type="EC" id="1.3.99.32" evidence="8"/>
<dbReference type="GO" id="GO:0003995">
    <property type="term" value="F:acyl-CoA dehydrogenase activity"/>
    <property type="evidence" value="ECO:0007669"/>
    <property type="project" value="InterPro"/>
</dbReference>
<proteinExistence type="inferred from homology"/>
<dbReference type="SUPFAM" id="SSF56645">
    <property type="entry name" value="Acyl-CoA dehydrogenase NM domain-like"/>
    <property type="match status" value="1"/>
</dbReference>
<dbReference type="InterPro" id="IPR046373">
    <property type="entry name" value="Acyl-CoA_Oxase/DH_mid-dom_sf"/>
</dbReference>
<protein>
    <submittedName>
        <fullName evidence="8">Glutaryl-CoA dehydrogenase</fullName>
        <ecNumber evidence="8">1.3.99.32</ecNumber>
    </submittedName>
</protein>